<feature type="compositionally biased region" description="Acidic residues" evidence="1">
    <location>
        <begin position="310"/>
        <end position="322"/>
    </location>
</feature>
<feature type="region of interest" description="Disordered" evidence="1">
    <location>
        <begin position="81"/>
        <end position="131"/>
    </location>
</feature>
<proteinExistence type="predicted"/>
<sequence>MRTRSASADSFIETEADKLALDHILAFAEEFEEIMNVCIVPEGLERALRSLLKKRLGIVNWKGDIEEEEDEGQHLEQIDEYQTEEEKEEEDQKKHDIASPTTEFMADSVSPSPTSQSNTSSDSSGSPEQDPRINQLIDQLLDQLLASPSATPPYTKVTPQRLLDIMFGLTDIEGGAKVLEYFHRGVPAAIAQGLPSFRVEDFGCSFYSQRVFMSWGYVDVPLVYIEEEEEYEDEHENQHEDESEEISGEETGGDVGAEMSGSPLMATQQEDSSEQDESESEVEEEEEETSGSPLMNIQEEGSPELGQSDNESEVEEGEIIEL</sequence>
<comment type="caution">
    <text evidence="2">The sequence shown here is derived from an EMBL/GenBank/DDBJ whole genome shotgun (WGS) entry which is preliminary data.</text>
</comment>
<feature type="compositionally biased region" description="Acidic residues" evidence="1">
    <location>
        <begin position="229"/>
        <end position="252"/>
    </location>
</feature>
<evidence type="ECO:0000256" key="1">
    <source>
        <dbReference type="SAM" id="MobiDB-lite"/>
    </source>
</evidence>
<organism evidence="2">
    <name type="scientific">Aureobasidium pullulans</name>
    <name type="common">Black yeast</name>
    <name type="synonym">Pullularia pullulans</name>
    <dbReference type="NCBI Taxonomy" id="5580"/>
    <lineage>
        <taxon>Eukaryota</taxon>
        <taxon>Fungi</taxon>
        <taxon>Dikarya</taxon>
        <taxon>Ascomycota</taxon>
        <taxon>Pezizomycotina</taxon>
        <taxon>Dothideomycetes</taxon>
        <taxon>Dothideomycetidae</taxon>
        <taxon>Dothideales</taxon>
        <taxon>Saccotheciaceae</taxon>
        <taxon>Aureobasidium</taxon>
    </lineage>
</organism>
<dbReference type="EMBL" id="QZAS01000094">
    <property type="protein sequence ID" value="THW98662.1"/>
    <property type="molecule type" value="Genomic_DNA"/>
</dbReference>
<reference evidence="2" key="1">
    <citation type="submission" date="2018-10" db="EMBL/GenBank/DDBJ databases">
        <title>Fifty Aureobasidium pullulans genomes reveal a recombining polyextremotolerant generalist.</title>
        <authorList>
            <person name="Gostincar C."/>
            <person name="Turk M."/>
            <person name="Zajc J."/>
            <person name="Gunde-Cimerman N."/>
        </authorList>
    </citation>
    <scope>NUCLEOTIDE SEQUENCE [LARGE SCALE GENOMIC DNA]</scope>
    <source>
        <strain evidence="2">EXF-10085</strain>
    </source>
</reference>
<gene>
    <name evidence="2" type="ORF">D6D13_10553</name>
</gene>
<evidence type="ECO:0000313" key="2">
    <source>
        <dbReference type="EMBL" id="THW98662.1"/>
    </source>
</evidence>
<feature type="region of interest" description="Disordered" evidence="1">
    <location>
        <begin position="229"/>
        <end position="322"/>
    </location>
</feature>
<name>A0A4S9BXE8_AURPU</name>
<feature type="compositionally biased region" description="Acidic residues" evidence="1">
    <location>
        <begin position="271"/>
        <end position="289"/>
    </location>
</feature>
<protein>
    <submittedName>
        <fullName evidence="2">Uncharacterized protein</fullName>
    </submittedName>
</protein>
<feature type="compositionally biased region" description="Low complexity" evidence="1">
    <location>
        <begin position="108"/>
        <end position="127"/>
    </location>
</feature>
<accession>A0A4S9BXE8</accession>
<dbReference type="AlphaFoldDB" id="A0A4S9BXE8"/>